<evidence type="ECO:0000313" key="1">
    <source>
        <dbReference type="EMBL" id="NKN33463.1"/>
    </source>
</evidence>
<keyword evidence="2" id="KW-1185">Reference proteome</keyword>
<dbReference type="Proteomes" id="UP000740754">
    <property type="component" value="Unassembled WGS sequence"/>
</dbReference>
<comment type="caution">
    <text evidence="1">The sequence shown here is derived from an EMBL/GenBank/DDBJ whole genome shotgun (WGS) entry which is preliminary data.</text>
</comment>
<dbReference type="EMBL" id="JAAXKX010000012">
    <property type="protein sequence ID" value="NKN33463.1"/>
    <property type="molecule type" value="Genomic_DNA"/>
</dbReference>
<gene>
    <name evidence="1" type="ORF">HF203_09525</name>
</gene>
<dbReference type="RefSeq" id="WP_168669040.1">
    <property type="nucleotide sequence ID" value="NZ_JAAXKX010000012.1"/>
</dbReference>
<sequence>MSQRFPYNDTSTDGADNPAIQIYGRRFYKDQTPVEYLAEFLLVFASPKGPSPDLSEDEGERPCVFSFSVGDGAAPVEYWPKDRVALKLFAFFPTSKLDTRHDAHQKAYSEALSKLAQAIKAGEVEKNEAIRLLQSLFAGFVGVAKTRTWVTQSFLPVSDALLAREVTWKHPEALKNKDGKDEASWEEMCAYFDRGTHNFMGRGGELLFMQLAHLFHCLPKEKMGDLLPAQVSESAKRLKVCEVRDVLEDSLQRLLTESIGPVGELARFCEELLCDYQLFGKDSALKKDSSNRLGWVPVSTIPEAALFAIEAYHIVIAELSPLEKIERLQTLCLMQVLRSLCFNAVRYLREAVSDESGDDFKVPGTQGDYSWICANPTVSSTHASGKMAQRSMENIESILYRVIRLPDFSHDLQKVGEKKVSQALKNGDDNCFRLFRKIGKDLGLVVPRVGKGQRFVLPPHLLHFLVIAIIEPGGRIPLDTFYERVFAHYGIALGPRQLAAALAGQGQNGAAHHEYAVAADTRWIEETLRQGDFLVELSDAVSIVRNPTARAALA</sequence>
<accession>A0ABX1I7C3</accession>
<organism evidence="1 2">
    <name type="scientific">Marichromatium bheemlicum</name>
    <dbReference type="NCBI Taxonomy" id="365339"/>
    <lineage>
        <taxon>Bacteria</taxon>
        <taxon>Pseudomonadati</taxon>
        <taxon>Pseudomonadota</taxon>
        <taxon>Gammaproteobacteria</taxon>
        <taxon>Chromatiales</taxon>
        <taxon>Chromatiaceae</taxon>
        <taxon>Marichromatium</taxon>
    </lineage>
</organism>
<evidence type="ECO:0000313" key="2">
    <source>
        <dbReference type="Proteomes" id="UP000740754"/>
    </source>
</evidence>
<name>A0ABX1I7C3_9GAMM</name>
<proteinExistence type="predicted"/>
<protein>
    <submittedName>
        <fullName evidence="1">Uncharacterized protein</fullName>
    </submittedName>
</protein>
<reference evidence="1 2" key="1">
    <citation type="submission" date="2020-04" db="EMBL/GenBank/DDBJ databases">
        <title>Draft Whole-Genome sequence of Marichromatium bheemlicum DSM 18632, type strain.</title>
        <authorList>
            <person name="Kyndt J.A."/>
            <person name="Meyer T.E."/>
        </authorList>
    </citation>
    <scope>NUCLEOTIDE SEQUENCE [LARGE SCALE GENOMIC DNA]</scope>
    <source>
        <strain evidence="1 2">DSM 18632</strain>
    </source>
</reference>